<sequence length="463" mass="51554">MTITDFACDQKGRVQSEEMIESLFIHEFTVLPEPPAHPSSKKSFLKKYRLWPSNKKPAKPDTDTIDKQMPASYGPNHWSDRLQVQSHLPPRPDDLDTLPNVFTDSRLSMLTLSNKGPFGPFLFPSLYNLAIRSSTTLTRLHFSNCRLVAYDWHGMLSSWRFPQLSHFSIRDSRVPFPVLISFFQAHPTLTAVTLLVHELVGTVRILYEDDLLPNLHQLVAAPALLIPILSTVSPSSTSPKTQGRLLPSLETLTISQEHNFAQDSWTAVRFHEMSAVLSLLASRPRTTGSVQLPRLRTLAIRTMYPAQQCFQGWLRNVAATAAPPAADTTPSASSSKQSGSARPVSYSSMQGITQFQISSHEPGWEAVDTAPTMRVDPHLVVDAISSIFCGSTDLRTVMITDIFTGCSGQEIDDTTGEVVWREKDEFPPAIGRLWESCEGLEEVRLPGMASIGVEELWRRPTST</sequence>
<protein>
    <submittedName>
        <fullName evidence="2">Uncharacterized protein</fullName>
    </submittedName>
</protein>
<keyword evidence="3" id="KW-1185">Reference proteome</keyword>
<organism evidence="2 3">
    <name type="scientific">Candolleomyces aberdarensis</name>
    <dbReference type="NCBI Taxonomy" id="2316362"/>
    <lineage>
        <taxon>Eukaryota</taxon>
        <taxon>Fungi</taxon>
        <taxon>Dikarya</taxon>
        <taxon>Basidiomycota</taxon>
        <taxon>Agaricomycotina</taxon>
        <taxon>Agaricomycetes</taxon>
        <taxon>Agaricomycetidae</taxon>
        <taxon>Agaricales</taxon>
        <taxon>Agaricineae</taxon>
        <taxon>Psathyrellaceae</taxon>
        <taxon>Candolleomyces</taxon>
    </lineage>
</organism>
<feature type="region of interest" description="Disordered" evidence="1">
    <location>
        <begin position="323"/>
        <end position="344"/>
    </location>
</feature>
<evidence type="ECO:0000313" key="2">
    <source>
        <dbReference type="EMBL" id="RXW18320.1"/>
    </source>
</evidence>
<dbReference type="OrthoDB" id="10292189at2759"/>
<proteinExistence type="predicted"/>
<dbReference type="Proteomes" id="UP000290288">
    <property type="component" value="Unassembled WGS sequence"/>
</dbReference>
<evidence type="ECO:0000256" key="1">
    <source>
        <dbReference type="SAM" id="MobiDB-lite"/>
    </source>
</evidence>
<accession>A0A4Q2DEW3</accession>
<dbReference type="SUPFAM" id="SSF52047">
    <property type="entry name" value="RNI-like"/>
    <property type="match status" value="1"/>
</dbReference>
<comment type="caution">
    <text evidence="2">The sequence shown here is derived from an EMBL/GenBank/DDBJ whole genome shotgun (WGS) entry which is preliminary data.</text>
</comment>
<name>A0A4Q2DEW3_9AGAR</name>
<dbReference type="EMBL" id="SDEE01000274">
    <property type="protein sequence ID" value="RXW18320.1"/>
    <property type="molecule type" value="Genomic_DNA"/>
</dbReference>
<reference evidence="2 3" key="1">
    <citation type="submission" date="2019-01" db="EMBL/GenBank/DDBJ databases">
        <title>Draft genome sequence of Psathyrella aberdarensis IHI B618.</title>
        <authorList>
            <person name="Buettner E."/>
            <person name="Kellner H."/>
        </authorList>
    </citation>
    <scope>NUCLEOTIDE SEQUENCE [LARGE SCALE GENOMIC DNA]</scope>
    <source>
        <strain evidence="2 3">IHI B618</strain>
    </source>
</reference>
<evidence type="ECO:0000313" key="3">
    <source>
        <dbReference type="Proteomes" id="UP000290288"/>
    </source>
</evidence>
<feature type="compositionally biased region" description="Low complexity" evidence="1">
    <location>
        <begin position="323"/>
        <end position="340"/>
    </location>
</feature>
<gene>
    <name evidence="2" type="ORF">EST38_g7530</name>
</gene>
<dbReference type="AlphaFoldDB" id="A0A4Q2DEW3"/>